<dbReference type="InterPro" id="IPR032821">
    <property type="entry name" value="PKS_assoc"/>
</dbReference>
<feature type="domain" description="Ketosynthase family 3 (KS3)" evidence="7">
    <location>
        <begin position="1220"/>
        <end position="1627"/>
    </location>
</feature>
<dbReference type="PANTHER" id="PTHR43775">
    <property type="entry name" value="FATTY ACID SYNTHASE"/>
    <property type="match status" value="1"/>
</dbReference>
<keyword evidence="3" id="KW-0808">Transferase</keyword>
<evidence type="ECO:0000259" key="6">
    <source>
        <dbReference type="PROSITE" id="PS50075"/>
    </source>
</evidence>
<evidence type="ECO:0000256" key="2">
    <source>
        <dbReference type="ARBA" id="ARBA00022553"/>
    </source>
</evidence>
<dbReference type="InterPro" id="IPR006162">
    <property type="entry name" value="Ppantetheine_attach_site"/>
</dbReference>
<gene>
    <name evidence="9" type="ORF">I4I81_03525</name>
</gene>
<dbReference type="PROSITE" id="PS50075">
    <property type="entry name" value="CARRIER"/>
    <property type="match status" value="1"/>
</dbReference>
<evidence type="ECO:0000259" key="7">
    <source>
        <dbReference type="PROSITE" id="PS52004"/>
    </source>
</evidence>
<dbReference type="Proteomes" id="UP000694287">
    <property type="component" value="Unassembled WGS sequence"/>
</dbReference>
<dbReference type="InterPro" id="IPR018201">
    <property type="entry name" value="Ketoacyl_synth_AS"/>
</dbReference>
<dbReference type="SMART" id="SM00823">
    <property type="entry name" value="PKS_PP"/>
    <property type="match status" value="1"/>
</dbReference>
<dbReference type="SMART" id="SM00827">
    <property type="entry name" value="PKS_AT"/>
    <property type="match status" value="1"/>
</dbReference>
<evidence type="ECO:0000256" key="1">
    <source>
        <dbReference type="ARBA" id="ARBA00022450"/>
    </source>
</evidence>
<evidence type="ECO:0000313" key="10">
    <source>
        <dbReference type="Proteomes" id="UP000694287"/>
    </source>
</evidence>
<keyword evidence="10" id="KW-1185">Reference proteome</keyword>
<dbReference type="SMART" id="SM00825">
    <property type="entry name" value="PKS_KS"/>
    <property type="match status" value="2"/>
</dbReference>
<dbReference type="InterPro" id="IPR049900">
    <property type="entry name" value="PKS_mFAS_DH"/>
</dbReference>
<dbReference type="InterPro" id="IPR014031">
    <property type="entry name" value="Ketoacyl_synth_C"/>
</dbReference>
<dbReference type="PROSITE" id="PS52004">
    <property type="entry name" value="KS3_2"/>
    <property type="match status" value="2"/>
</dbReference>
<dbReference type="InterPro" id="IPR014043">
    <property type="entry name" value="Acyl_transferase_dom"/>
</dbReference>
<feature type="domain" description="Carrier" evidence="6">
    <location>
        <begin position="1050"/>
        <end position="1125"/>
    </location>
</feature>
<feature type="compositionally biased region" description="Low complexity" evidence="5">
    <location>
        <begin position="969"/>
        <end position="994"/>
    </location>
</feature>
<dbReference type="InterPro" id="IPR009081">
    <property type="entry name" value="PP-bd_ACP"/>
</dbReference>
<organism evidence="9 10">
    <name type="scientific">Pseudonocardia abyssalis</name>
    <dbReference type="NCBI Taxonomy" id="2792008"/>
    <lineage>
        <taxon>Bacteria</taxon>
        <taxon>Bacillati</taxon>
        <taxon>Actinomycetota</taxon>
        <taxon>Actinomycetes</taxon>
        <taxon>Pseudonocardiales</taxon>
        <taxon>Pseudonocardiaceae</taxon>
        <taxon>Pseudonocardia</taxon>
    </lineage>
</organism>
<keyword evidence="9" id="KW-0012">Acyltransferase</keyword>
<feature type="region of interest" description="N-terminal hotdog fold" evidence="4">
    <location>
        <begin position="692"/>
        <end position="806"/>
    </location>
</feature>
<evidence type="ECO:0000259" key="8">
    <source>
        <dbReference type="PROSITE" id="PS52019"/>
    </source>
</evidence>
<dbReference type="InterPro" id="IPR014030">
    <property type="entry name" value="Ketoacyl_synth_N"/>
</dbReference>
<proteinExistence type="predicted"/>
<dbReference type="Pfam" id="PF16197">
    <property type="entry name" value="KAsynt_C_assoc"/>
    <property type="match status" value="1"/>
</dbReference>
<protein>
    <submittedName>
        <fullName evidence="9">Acyltransferase domain-containing protein</fullName>
    </submittedName>
</protein>
<feature type="region of interest" description="Disordered" evidence="5">
    <location>
        <begin position="969"/>
        <end position="1019"/>
    </location>
</feature>
<dbReference type="PANTHER" id="PTHR43775:SF37">
    <property type="entry name" value="SI:DKEY-61P9.11"/>
    <property type="match status" value="1"/>
</dbReference>
<dbReference type="InterPro" id="IPR049551">
    <property type="entry name" value="PKS_DH_C"/>
</dbReference>
<feature type="domain" description="PKS/mFAS DH" evidence="8">
    <location>
        <begin position="692"/>
        <end position="967"/>
    </location>
</feature>
<dbReference type="GO" id="GO:0016746">
    <property type="term" value="F:acyltransferase activity"/>
    <property type="evidence" value="ECO:0007669"/>
    <property type="project" value="UniProtKB-KW"/>
</dbReference>
<dbReference type="PROSITE" id="PS00606">
    <property type="entry name" value="KS3_1"/>
    <property type="match status" value="1"/>
</dbReference>
<dbReference type="InterPro" id="IPR020807">
    <property type="entry name" value="PKS_DH"/>
</dbReference>
<feature type="active site" description="Proton acceptor; for dehydratase activity" evidence="4">
    <location>
        <position position="725"/>
    </location>
</feature>
<comment type="caution">
    <text evidence="9">The sequence shown here is derived from an EMBL/GenBank/DDBJ whole genome shotgun (WGS) entry which is preliminary data.</text>
</comment>
<feature type="domain" description="Ketosynthase family 3 (KS3)" evidence="7">
    <location>
        <begin position="3"/>
        <end position="433"/>
    </location>
</feature>
<feature type="region of interest" description="C-terminal hotdog fold" evidence="4">
    <location>
        <begin position="820"/>
        <end position="967"/>
    </location>
</feature>
<dbReference type="InterPro" id="IPR020841">
    <property type="entry name" value="PKS_Beta-ketoAc_synthase_dom"/>
</dbReference>
<dbReference type="InterPro" id="IPR020806">
    <property type="entry name" value="PKS_PP-bd"/>
</dbReference>
<dbReference type="SMART" id="SM00826">
    <property type="entry name" value="PKS_DH"/>
    <property type="match status" value="1"/>
</dbReference>
<dbReference type="Pfam" id="PF22621">
    <property type="entry name" value="CurL-like_PKS_C"/>
    <property type="match status" value="1"/>
</dbReference>
<evidence type="ECO:0000256" key="4">
    <source>
        <dbReference type="PROSITE-ProRule" id="PRU01363"/>
    </source>
</evidence>
<dbReference type="Pfam" id="PF02801">
    <property type="entry name" value="Ketoacyl-synt_C"/>
    <property type="match status" value="2"/>
</dbReference>
<keyword evidence="2" id="KW-0597">Phosphoprotein</keyword>
<evidence type="ECO:0000256" key="5">
    <source>
        <dbReference type="SAM" id="MobiDB-lite"/>
    </source>
</evidence>
<evidence type="ECO:0000256" key="3">
    <source>
        <dbReference type="ARBA" id="ARBA00022679"/>
    </source>
</evidence>
<reference evidence="9 10" key="1">
    <citation type="submission" date="2020-11" db="EMBL/GenBank/DDBJ databases">
        <title>Pseudonocardia abyssalis sp. nov. and Pseudonocardia oceani sp. nov., description and phylogenomic analysis of two novel actinomycetes isolated from the deep Southern Ocean.</title>
        <authorList>
            <person name="Parra J."/>
        </authorList>
    </citation>
    <scope>NUCLEOTIDE SEQUENCE [LARGE SCALE GENOMIC DNA]</scope>
    <source>
        <strain evidence="9 10">KRD-168</strain>
    </source>
</reference>
<dbReference type="PROSITE" id="PS00012">
    <property type="entry name" value="PHOSPHOPANTETHEINE"/>
    <property type="match status" value="1"/>
</dbReference>
<dbReference type="CDD" id="cd00833">
    <property type="entry name" value="PKS"/>
    <property type="match status" value="2"/>
</dbReference>
<dbReference type="Pfam" id="PF00698">
    <property type="entry name" value="Acyl_transf_1"/>
    <property type="match status" value="1"/>
</dbReference>
<dbReference type="PROSITE" id="PS52019">
    <property type="entry name" value="PKS_MFAS_DH"/>
    <property type="match status" value="1"/>
</dbReference>
<name>A0ABS6UM50_9PSEU</name>
<dbReference type="Pfam" id="PF14765">
    <property type="entry name" value="PS-DH"/>
    <property type="match status" value="1"/>
</dbReference>
<feature type="active site" description="Proton donor; for dehydratase activity" evidence="4">
    <location>
        <position position="882"/>
    </location>
</feature>
<dbReference type="RefSeq" id="WP_218615801.1">
    <property type="nucleotide sequence ID" value="NZ_JADQDK010000001.1"/>
</dbReference>
<evidence type="ECO:0000313" key="9">
    <source>
        <dbReference type="EMBL" id="MBW0133326.1"/>
    </source>
</evidence>
<dbReference type="Pfam" id="PF00109">
    <property type="entry name" value="ketoacyl-synt"/>
    <property type="match status" value="2"/>
</dbReference>
<sequence length="2101" mass="219266">MNEEQIAVIGLAVRLPGAEDATDLRWMLGRHGVEVDEVPVSRWAKDLYLGEQGHQGTHHRGAFLQDPFSFDHDAFGLSAEDAVHLDPQQRTMLEVGGRALEDSGYLGVRRRLRAGVFVGARMNSYGFDQGRGLSPDWMIGTATGPVTGRPVPAALWGRSQNFMAAWLSDRFDLSGPSLVVDTACSSSLTSVWLACQSLAAGSCDLAVVGGVDLLLDPLTFVLLSRTGALSPDGLCRTFDERANGYVPGEGAVAVVLKPMTAALADGDHVLGAIAGVGVNNDGATMGVTTPNLEAQVELLSEVYSRLDPRTVQLVEAHGTGTAIGDPIEVRALTEVFGRHQVPQGSVALGSLKRRIGHLHSASGLAGLAKILLGLHDGVLAGTPVEAPNARLRLDSSPFHLPPAAQAWPQAPVRRAAVSAFGFGGTNAHVVAEAVDAAPPAPGPRAVEVLALSAGSDYALRELVAQWIEFLPTVGGHLADVCATSRVARPHRTARVAVVGADADELAAALRRWLLSTAPPTALHSVAVRPSAAPAPPAWLGALRDAYAPVAEVVGQFEAAVARPLESFSGRLVEVCAGVALAVALRAVGVPEAAVDLPPGWGPVADFAHGRCSLEQALGPVLAVPSAPAGGLCTELTEDVESMLAAVVAAAYSGGRDVDWAAHQGDTPFRRRPLPVAQARGRALDLREPLRSPEPGGPVSLDSGSVAEGYVFSRLFGAGEVPIAQHAVYRTLMLPGVAWFDVLRQGAHAAGDAFTGVDDLLFHRPLIPTTATRVVGRVDADGSFVVTDPDGTAPYVSGRFARGPVTPTENLPLADLLARCGRTHAGSGIYRWLRRIGYHHGRYYRNISWVASLPGGGTLARIEGARQREMNPADVELFPGLLDSVTIAAIDPDDPVFGAADASAFIPLSVDGIRVLGPLDGAAYVRTEVAFWNEHACRVTQVVTDDTGTPLLVLRDISSKRVPAHAFGAAAAADNSPAPAADSTSAPAAGNGPEPAASPTPAAPTPASTDPRHEIPLGAVSDPADHAHVDLVAQARLGGGESATRGGGGEVAARSPLGVALAWFLRESGTPAEHADTEFLSAGFDSVGLVELSDRLGRDHGLSLYPTVFFEYPTPRQFAEFVVQEAPELVAAQTRAAAEPPAAAVPPAANPPAPVPSAPIAAAAIPAPISAAPSPAVPIPAAVPAAPISTAPIPAASVLAASAPAAPEPATTPAGSTPRPDRDVAVVGLAIRVPTADDLDGMWSLLAEGRDTVGPLPDGRWAEGTARASFLEQVDEFDPAPFRISPREAPLIDPQARIVYETIWQALEDGGRIGERAEGSRTGLWIAYSHDHYHEERARHGVASGRGLGLEAMIPNRLSHLMDWNGPSLVVNTLCSSALVALHSAVQHLRSGDIDTAVIGGVHAAISPEYFASMREMGALSPHARCATFDDAADGFVPGEGAAAIVLRRAGDARRDGDRVRGIVKGVAVNHGGRTTRYSAPSPKAQRDVITAALADADVHPDSIGMIEAHGTGTSLGDPIEIDGLTRAWRHHTDRAQFCAIGSVKTNIGHLEPAAGLAGLAKILLALEHDTIPPTLHITRPNHHIRFEETPFYPATEPVAWPRADGPRRAALSAFGMGGVNAHVIVEEPPAPDGRDLPAQESHVVRLTAPTEDGVRALAADHVEHLTRHPDAPLADLAHTATLGRALHRFRVATHATTTDELVGHLREIATTGLAPGWARPGRPVPAGTPVVRHTGADAPPVAFLFTGQGSQYAGMGQGLYAAEPVFRDAIDECAGHLPGLTDLLYKERSTELTRTDNAQAGIVATQVALVRLLDAWGVRPDLVAGHSVGELTAAWAAGVLALPDLLRLVACRGAAMNAAPAGGTMAVLHADAATARHLTSAYPDLEIAAHNSPTSTTLAGPADVLAGFREQLTAFNATHGTRFALTPLTVSHAFHSRDMAGAAAPFTAALRETAFGAPRVPFASTVTGTLHTPQTAGDPSTYAAALTQPVLFTEALHALHAEGVHTWWEIGPQPVLGAFTAALPEPGTVRSTLARGVDDQSHLHHHLTAHHNTTGADLDFAGAQRGKDRRTTTAPGYPFDRARFWVQNGTVDRKGINSAPA</sequence>
<dbReference type="Pfam" id="PF00550">
    <property type="entry name" value="PP-binding"/>
    <property type="match status" value="1"/>
</dbReference>
<dbReference type="InterPro" id="IPR050091">
    <property type="entry name" value="PKS_NRPS_Biosynth_Enz"/>
</dbReference>
<keyword evidence="1" id="KW-0596">Phosphopantetheine</keyword>
<dbReference type="EMBL" id="JADQDK010000001">
    <property type="protein sequence ID" value="MBW0133326.1"/>
    <property type="molecule type" value="Genomic_DNA"/>
</dbReference>
<accession>A0ABS6UM50</accession>